<dbReference type="EMBL" id="BSPW01000124">
    <property type="protein sequence ID" value="GLT20541.1"/>
    <property type="molecule type" value="Genomic_DNA"/>
</dbReference>
<comment type="caution">
    <text evidence="1">The sequence shown here is derived from an EMBL/GenBank/DDBJ whole genome shotgun (WGS) entry which is preliminary data.</text>
</comment>
<evidence type="ECO:0000313" key="2">
    <source>
        <dbReference type="Proteomes" id="UP001157138"/>
    </source>
</evidence>
<protein>
    <submittedName>
        <fullName evidence="1">Uncharacterized protein</fullName>
    </submittedName>
</protein>
<dbReference type="Proteomes" id="UP001157138">
    <property type="component" value="Unassembled WGS sequence"/>
</dbReference>
<accession>A0ABQ6F5M1</accession>
<sequence>MFERLHGVVTALLNYDERDLDNVIFKLSTHVSWTMTEIENLDLVRFNRMIENIPKKSQ</sequence>
<keyword evidence="2" id="KW-1185">Reference proteome</keyword>
<gene>
    <name evidence="1" type="ORF">GCM10007938_43260</name>
</gene>
<reference evidence="2" key="1">
    <citation type="journal article" date="2019" name="Int. J. Syst. Evol. Microbiol.">
        <title>The Global Catalogue of Microorganisms (GCM) 10K type strain sequencing project: providing services to taxonomists for standard genome sequencing and annotation.</title>
        <authorList>
            <consortium name="The Broad Institute Genomics Platform"/>
            <consortium name="The Broad Institute Genome Sequencing Center for Infectious Disease"/>
            <person name="Wu L."/>
            <person name="Ma J."/>
        </authorList>
    </citation>
    <scope>NUCLEOTIDE SEQUENCE [LARGE SCALE GENOMIC DNA]</scope>
    <source>
        <strain evidence="2">NBRC 108723</strain>
    </source>
</reference>
<evidence type="ECO:0000313" key="1">
    <source>
        <dbReference type="EMBL" id="GLT20541.1"/>
    </source>
</evidence>
<proteinExistence type="predicted"/>
<name>A0ABQ6F5M1_9VIBR</name>
<organism evidence="1 2">
    <name type="scientific">Vibrio zhanjiangensis</name>
    <dbReference type="NCBI Taxonomy" id="1046128"/>
    <lineage>
        <taxon>Bacteria</taxon>
        <taxon>Pseudomonadati</taxon>
        <taxon>Pseudomonadota</taxon>
        <taxon>Gammaproteobacteria</taxon>
        <taxon>Vibrionales</taxon>
        <taxon>Vibrionaceae</taxon>
        <taxon>Vibrio</taxon>
    </lineage>
</organism>